<dbReference type="PANTHER" id="PTHR34385">
    <property type="entry name" value="D-ALANYL-D-ALANINE CARBOXYPEPTIDASE"/>
    <property type="match status" value="1"/>
</dbReference>
<dbReference type="Pfam" id="PF02557">
    <property type="entry name" value="VanY"/>
    <property type="match status" value="1"/>
</dbReference>
<dbReference type="Gene3D" id="3.30.1380.10">
    <property type="match status" value="1"/>
</dbReference>
<feature type="domain" description="D-alanyl-D-alanine carboxypeptidase-like core" evidence="2">
    <location>
        <begin position="75"/>
        <end position="213"/>
    </location>
</feature>
<dbReference type="InterPro" id="IPR009045">
    <property type="entry name" value="Zn_M74/Hedgehog-like"/>
</dbReference>
<keyword evidence="4" id="KW-1185">Reference proteome</keyword>
<evidence type="ECO:0000259" key="2">
    <source>
        <dbReference type="Pfam" id="PF02557"/>
    </source>
</evidence>
<dbReference type="PANTHER" id="PTHR34385:SF1">
    <property type="entry name" value="PEPTIDOGLYCAN L-ALANYL-D-GLUTAMATE ENDOPEPTIDASE CWLK"/>
    <property type="match status" value="1"/>
</dbReference>
<sequence>MVVIFFLPKEKAQPELTAKSQEAKPSSNSVPQEEELLKELPKVKKSDWQLLLVNSQHPIKAEGSKLIPMKNSYEIDERVYDAYYAFEEAALNAGYSLTVLSAYRSIAHQQEVFDNGVAEQLAAGLSQKEAELKTKEYITVPGTSEHHTGLAVDVVDQEWYNQGRGLEDGFYDTPAGKWIDQNASSYGFVIRYPKGKEEITGINYEPWHLRYVGNESAKFMEKHQLVLEEYLELLEK</sequence>
<comment type="caution">
    <text evidence="3">The sequence shown here is derived from an EMBL/GenBank/DDBJ whole genome shotgun (WGS) entry which is preliminary data.</text>
</comment>
<evidence type="ECO:0000313" key="4">
    <source>
        <dbReference type="Proteomes" id="UP000287239"/>
    </source>
</evidence>
<dbReference type="EMBL" id="NGJU01000003">
    <property type="protein sequence ID" value="RST97310.1"/>
    <property type="molecule type" value="Genomic_DNA"/>
</dbReference>
<accession>A0A429ZUA5</accession>
<dbReference type="GO" id="GO:0008233">
    <property type="term" value="F:peptidase activity"/>
    <property type="evidence" value="ECO:0007669"/>
    <property type="project" value="InterPro"/>
</dbReference>
<proteinExistence type="predicted"/>
<dbReference type="CDD" id="cd14852">
    <property type="entry name" value="LD-carboxypeptidase"/>
    <property type="match status" value="1"/>
</dbReference>
<dbReference type="InterPro" id="IPR003709">
    <property type="entry name" value="VanY-like_core_dom"/>
</dbReference>
<name>A0A429ZUA5_9ENTE</name>
<feature type="compositionally biased region" description="Polar residues" evidence="1">
    <location>
        <begin position="18"/>
        <end position="31"/>
    </location>
</feature>
<evidence type="ECO:0000256" key="1">
    <source>
        <dbReference type="SAM" id="MobiDB-lite"/>
    </source>
</evidence>
<dbReference type="Proteomes" id="UP000287239">
    <property type="component" value="Unassembled WGS sequence"/>
</dbReference>
<feature type="region of interest" description="Disordered" evidence="1">
    <location>
        <begin position="13"/>
        <end position="35"/>
    </location>
</feature>
<dbReference type="GO" id="GO:0006508">
    <property type="term" value="P:proteolysis"/>
    <property type="evidence" value="ECO:0007669"/>
    <property type="project" value="InterPro"/>
</dbReference>
<dbReference type="InterPro" id="IPR052179">
    <property type="entry name" value="DD-CPase-like"/>
</dbReference>
<reference evidence="3 4" key="1">
    <citation type="submission" date="2017-05" db="EMBL/GenBank/DDBJ databases">
        <title>Vagococcus spp. assemblies.</title>
        <authorList>
            <person name="Gulvik C.A."/>
        </authorList>
    </citation>
    <scope>NUCLEOTIDE SEQUENCE [LARGE SCALE GENOMIC DNA]</scope>
    <source>
        <strain evidence="3 4">NCFB 2777</strain>
    </source>
</reference>
<evidence type="ECO:0000313" key="3">
    <source>
        <dbReference type="EMBL" id="RST97310.1"/>
    </source>
</evidence>
<protein>
    <recommendedName>
        <fullName evidence="2">D-alanyl-D-alanine carboxypeptidase-like core domain-containing protein</fullName>
    </recommendedName>
</protein>
<organism evidence="3 4">
    <name type="scientific">Vagococcus salmoninarum</name>
    <dbReference type="NCBI Taxonomy" id="2739"/>
    <lineage>
        <taxon>Bacteria</taxon>
        <taxon>Bacillati</taxon>
        <taxon>Bacillota</taxon>
        <taxon>Bacilli</taxon>
        <taxon>Lactobacillales</taxon>
        <taxon>Enterococcaceae</taxon>
        <taxon>Vagococcus</taxon>
    </lineage>
</organism>
<dbReference type="SUPFAM" id="SSF55166">
    <property type="entry name" value="Hedgehog/DD-peptidase"/>
    <property type="match status" value="1"/>
</dbReference>
<dbReference type="AlphaFoldDB" id="A0A429ZUA5"/>
<dbReference type="InterPro" id="IPR058193">
    <property type="entry name" value="VanY/YodJ_core_dom"/>
</dbReference>
<gene>
    <name evidence="3" type="ORF">CBF35_03255</name>
</gene>